<protein>
    <submittedName>
        <fullName evidence="1">Uncharacterized protein</fullName>
    </submittedName>
</protein>
<proteinExistence type="predicted"/>
<dbReference type="EMBL" id="PP357458">
    <property type="protein sequence ID" value="WWT40947.1"/>
    <property type="molecule type" value="Genomic_DNA"/>
</dbReference>
<accession>A0AC61ZSQ1</accession>
<reference evidence="1" key="1">
    <citation type="submission" date="2024-02" db="EMBL/GenBank/DDBJ databases">
        <title>Klebsiella phages.</title>
        <authorList>
            <person name="Li J."/>
            <person name="Feng Y."/>
            <person name="Zong Z."/>
        </authorList>
    </citation>
    <scope>NUCLEOTIDE SEQUENCE</scope>
</reference>
<name>A0AC61ZSQ1_9CAUD</name>
<sequence>MNTILIEKRAELKTLEVEIAEKEREIRNFGFNYEVPDEEYDQMLDDCYGDIDVCGSTYSASYVLKNLDPTAYNCGKSDFDSSYDYSATVEYQDLEEQLEELESRRDDLESEIEDLENEAEENE</sequence>
<organism evidence="1">
    <name type="scientific">Klebsiella phage phi1_175008</name>
    <dbReference type="NCBI Taxonomy" id="3127744"/>
    <lineage>
        <taxon>Viruses</taxon>
        <taxon>Duplodnaviria</taxon>
        <taxon>Heunggongvirae</taxon>
        <taxon>Uroviricota</taxon>
        <taxon>Caudoviricetes</taxon>
        <taxon>Stephanstirmvirinae</taxon>
    </lineage>
</organism>
<evidence type="ECO:0000313" key="1">
    <source>
        <dbReference type="EMBL" id="WWT40947.1"/>
    </source>
</evidence>